<dbReference type="GO" id="GO:0009279">
    <property type="term" value="C:cell outer membrane"/>
    <property type="evidence" value="ECO:0007669"/>
    <property type="project" value="TreeGrafter"/>
</dbReference>
<dbReference type="Gene3D" id="3.40.50.1820">
    <property type="entry name" value="alpha/beta hydrolase"/>
    <property type="match status" value="1"/>
</dbReference>
<keyword evidence="4 6" id="KW-0063">Aspartyl esterase</keyword>
<dbReference type="PROSITE" id="PS00503">
    <property type="entry name" value="PECTINESTERASE_2"/>
    <property type="match status" value="1"/>
</dbReference>
<dbReference type="EC" id="3.1.1.11" evidence="6"/>
<dbReference type="GO" id="GO:0045490">
    <property type="term" value="P:pectin catabolic process"/>
    <property type="evidence" value="ECO:0007669"/>
    <property type="project" value="UniProtKB-UniRule"/>
</dbReference>
<dbReference type="SUPFAM" id="SSF53474">
    <property type="entry name" value="alpha/beta-Hydrolases"/>
    <property type="match status" value="1"/>
</dbReference>
<evidence type="ECO:0000259" key="7">
    <source>
        <dbReference type="Pfam" id="PF01095"/>
    </source>
</evidence>
<reference evidence="9" key="1">
    <citation type="submission" date="2024-06" db="EMBL/GenBank/DDBJ databases">
        <title>Sequencing and assembly of the genome of Dyadobacter sp. strain 676, a symbiont of Cyamopsis tetragonoloba.</title>
        <authorList>
            <person name="Guro P."/>
            <person name="Sazanova A."/>
            <person name="Kuznetsova I."/>
            <person name="Belimov A."/>
            <person name="Safronova V."/>
        </authorList>
    </citation>
    <scope>NUCLEOTIDE SEQUENCE</scope>
    <source>
        <strain evidence="9">676</strain>
    </source>
</reference>
<sequence>MLRKTGLLLLWLFVHSNVGAQVQAIEQQFTVALDGSGDFKSVQEAVNAVRDHSQIRATIRIKNGTYHEKLVIPAWKKSITLVGESAGHTIITNNDFSGKDFPGRDFTGNAKFSTYTSYTVLVQANDCTLQNLTIENTAGRVGQAVALATEGDRIEVFNCRILGNQDTLYTSKDGRSFYKDCLIAGTTDFIFGEATAVFQNCTIQSLANSYITAASTTKEQAFGYVFFDCKLIADDGATQVYLGRPWRPFAKTVFIDTEMGPHIIKEGWDPWKGDNMFPEKEKTAFYAEYNSSGAGSNPAARVSWSKQLTQEEREKYTVENILSGWVPGRKLRIEPSGMQDTSFSVRGSYRREIAHHPGIRIADSSLPAPVQIIRNVHYRTTSTGKKLFLDVYKPKRKGKAALPAILMIHGGGWRSGDRTHNNTLARRLAAQGYVCLTADYSLSTHALYPAAVHDLKAAVRWMRARSGTFNIDTARIAVLGFSAGGELAAFMGATNGQARFEGNAAEQGGSSTVQAVIDIDGTLAFIHPESGEGDDSKSISAATYWFGYPKAERPDLWNDASPLTHVSDQTPPFLFINSSVARMHAGREDFIKKLDVYGTHSEVRTFSDAPHTFMFFEPWFEPTLATISGFLKRVFGRGAVTSGRQVRN</sequence>
<feature type="domain" description="Pectinesterase catalytic" evidence="7">
    <location>
        <begin position="29"/>
        <end position="324"/>
    </location>
</feature>
<dbReference type="Pfam" id="PF01095">
    <property type="entry name" value="Pectinesterase"/>
    <property type="match status" value="1"/>
</dbReference>
<dbReference type="InterPro" id="IPR002168">
    <property type="entry name" value="Lipase_GDXG_HIS_AS"/>
</dbReference>
<comment type="catalytic activity">
    <reaction evidence="6">
        <text>[(1-&gt;4)-alpha-D-galacturonosyl methyl ester](n) + n H2O = [(1-&gt;4)-alpha-D-galacturonosyl](n) + n methanol + n H(+)</text>
        <dbReference type="Rhea" id="RHEA:22380"/>
        <dbReference type="Rhea" id="RHEA-COMP:14570"/>
        <dbReference type="Rhea" id="RHEA-COMP:14573"/>
        <dbReference type="ChEBI" id="CHEBI:15377"/>
        <dbReference type="ChEBI" id="CHEBI:15378"/>
        <dbReference type="ChEBI" id="CHEBI:17790"/>
        <dbReference type="ChEBI" id="CHEBI:140522"/>
        <dbReference type="ChEBI" id="CHEBI:140523"/>
        <dbReference type="EC" id="3.1.1.11"/>
    </reaction>
</comment>
<dbReference type="Pfam" id="PF20434">
    <property type="entry name" value="BD-FAE"/>
    <property type="match status" value="1"/>
</dbReference>
<feature type="domain" description="BD-FAE-like" evidence="8">
    <location>
        <begin position="389"/>
        <end position="577"/>
    </location>
</feature>
<dbReference type="PROSITE" id="PS01173">
    <property type="entry name" value="LIPASE_GDXG_HIS"/>
    <property type="match status" value="1"/>
</dbReference>
<comment type="similarity">
    <text evidence="1">Belongs to the pectinesterase family.</text>
</comment>
<dbReference type="Gene3D" id="2.160.20.10">
    <property type="entry name" value="Single-stranded right-handed beta-helix, Pectin lyase-like"/>
    <property type="match status" value="1"/>
</dbReference>
<name>A0AAU8FNH8_9BACT</name>
<comment type="pathway">
    <text evidence="6">Glycan metabolism; pectin degradation; 2-dehydro-3-deoxy-D-gluconate from pectin: step 1/5.</text>
</comment>
<evidence type="ECO:0000256" key="1">
    <source>
        <dbReference type="ARBA" id="ARBA00008891"/>
    </source>
</evidence>
<protein>
    <recommendedName>
        <fullName evidence="6">Pectinesterase</fullName>
        <ecNumber evidence="6">3.1.1.11</ecNumber>
    </recommendedName>
</protein>
<gene>
    <name evidence="9" type="ORF">ABV298_00625</name>
</gene>
<evidence type="ECO:0000256" key="6">
    <source>
        <dbReference type="RuleBase" id="RU000589"/>
    </source>
</evidence>
<feature type="active site" evidence="5">
    <location>
        <position position="188"/>
    </location>
</feature>
<dbReference type="InterPro" id="IPR049492">
    <property type="entry name" value="BD-FAE-like_dom"/>
</dbReference>
<organism evidence="9">
    <name type="scientific">Dyadobacter sp. 676</name>
    <dbReference type="NCBI Taxonomy" id="3088362"/>
    <lineage>
        <taxon>Bacteria</taxon>
        <taxon>Pseudomonadati</taxon>
        <taxon>Bacteroidota</taxon>
        <taxon>Cytophagia</taxon>
        <taxon>Cytophagales</taxon>
        <taxon>Spirosomataceae</taxon>
        <taxon>Dyadobacter</taxon>
    </lineage>
</organism>
<dbReference type="GO" id="GO:0030599">
    <property type="term" value="F:pectinesterase activity"/>
    <property type="evidence" value="ECO:0007669"/>
    <property type="project" value="UniProtKB-UniRule"/>
</dbReference>
<dbReference type="InterPro" id="IPR011050">
    <property type="entry name" value="Pectin_lyase_fold/virulence"/>
</dbReference>
<evidence type="ECO:0000256" key="5">
    <source>
        <dbReference type="PROSITE-ProRule" id="PRU10040"/>
    </source>
</evidence>
<dbReference type="InterPro" id="IPR029058">
    <property type="entry name" value="AB_hydrolase_fold"/>
</dbReference>
<evidence type="ECO:0000256" key="3">
    <source>
        <dbReference type="ARBA" id="ARBA00022801"/>
    </source>
</evidence>
<dbReference type="PANTHER" id="PTHR31321:SF57">
    <property type="entry name" value="PECTINESTERASE 53-RELATED"/>
    <property type="match status" value="1"/>
</dbReference>
<keyword evidence="3 6" id="KW-0378">Hydrolase</keyword>
<comment type="similarity">
    <text evidence="2">Belongs to the 'GDXG' lipolytic enzyme family.</text>
</comment>
<dbReference type="PANTHER" id="PTHR31321">
    <property type="entry name" value="ACYL-COA THIOESTER HYDROLASE YBHC-RELATED"/>
    <property type="match status" value="1"/>
</dbReference>
<feature type="signal peptide" evidence="6">
    <location>
        <begin position="1"/>
        <end position="20"/>
    </location>
</feature>
<dbReference type="SUPFAM" id="SSF51126">
    <property type="entry name" value="Pectin lyase-like"/>
    <property type="match status" value="1"/>
</dbReference>
<dbReference type="GO" id="GO:0042545">
    <property type="term" value="P:cell wall modification"/>
    <property type="evidence" value="ECO:0007669"/>
    <property type="project" value="UniProtKB-UniRule"/>
</dbReference>
<dbReference type="RefSeq" id="WP_353720276.1">
    <property type="nucleotide sequence ID" value="NZ_CP159289.1"/>
</dbReference>
<proteinExistence type="inferred from homology"/>
<dbReference type="InterPro" id="IPR000070">
    <property type="entry name" value="Pectinesterase_cat"/>
</dbReference>
<evidence type="ECO:0000313" key="9">
    <source>
        <dbReference type="EMBL" id="XCH24969.1"/>
    </source>
</evidence>
<dbReference type="AlphaFoldDB" id="A0AAU8FNH8"/>
<dbReference type="InterPro" id="IPR012334">
    <property type="entry name" value="Pectin_lyas_fold"/>
</dbReference>
<accession>A0AAU8FNH8</accession>
<dbReference type="InterPro" id="IPR033131">
    <property type="entry name" value="Pectinesterase_Asp_AS"/>
</dbReference>
<keyword evidence="6" id="KW-0732">Signal</keyword>
<evidence type="ECO:0000259" key="8">
    <source>
        <dbReference type="Pfam" id="PF20434"/>
    </source>
</evidence>
<evidence type="ECO:0000256" key="4">
    <source>
        <dbReference type="ARBA" id="ARBA00023085"/>
    </source>
</evidence>
<evidence type="ECO:0000256" key="2">
    <source>
        <dbReference type="ARBA" id="ARBA00010515"/>
    </source>
</evidence>
<dbReference type="EMBL" id="CP159289">
    <property type="protein sequence ID" value="XCH24969.1"/>
    <property type="molecule type" value="Genomic_DNA"/>
</dbReference>
<feature type="chain" id="PRO_5043100633" description="Pectinesterase" evidence="6">
    <location>
        <begin position="21"/>
        <end position="648"/>
    </location>
</feature>